<organism evidence="2 3">
    <name type="scientific">Dipodomys ordii</name>
    <name type="common">Ord's kangaroo rat</name>
    <dbReference type="NCBI Taxonomy" id="10020"/>
    <lineage>
        <taxon>Eukaryota</taxon>
        <taxon>Metazoa</taxon>
        <taxon>Chordata</taxon>
        <taxon>Craniata</taxon>
        <taxon>Vertebrata</taxon>
        <taxon>Euteleostomi</taxon>
        <taxon>Mammalia</taxon>
        <taxon>Eutheria</taxon>
        <taxon>Euarchontoglires</taxon>
        <taxon>Glires</taxon>
        <taxon>Rodentia</taxon>
        <taxon>Castorimorpha</taxon>
        <taxon>Heteromyidae</taxon>
        <taxon>Dipodomyinae</taxon>
        <taxon>Dipodomys</taxon>
    </lineage>
</organism>
<gene>
    <name evidence="3" type="primary">LOC105984717</name>
</gene>
<dbReference type="OrthoDB" id="2016523at2759"/>
<dbReference type="Pfam" id="PF04666">
    <property type="entry name" value="MGAT4_cons"/>
    <property type="match status" value="1"/>
</dbReference>
<dbReference type="InterPro" id="IPR057279">
    <property type="entry name" value="MGAT4"/>
</dbReference>
<proteinExistence type="predicted"/>
<evidence type="ECO:0000313" key="2">
    <source>
        <dbReference type="Proteomes" id="UP000081671"/>
    </source>
</evidence>
<dbReference type="GO" id="GO:0008375">
    <property type="term" value="F:acetylglucosaminyltransferase activity"/>
    <property type="evidence" value="ECO:0007669"/>
    <property type="project" value="TreeGrafter"/>
</dbReference>
<dbReference type="GeneID" id="105984717"/>
<evidence type="ECO:0000259" key="1">
    <source>
        <dbReference type="Pfam" id="PF04666"/>
    </source>
</evidence>
<evidence type="ECO:0000313" key="3">
    <source>
        <dbReference type="RefSeq" id="XP_012870447.1"/>
    </source>
</evidence>
<dbReference type="InterPro" id="IPR006759">
    <property type="entry name" value="Glyco_transf_54"/>
</dbReference>
<feature type="domain" description="MGAT4 conserved region" evidence="1">
    <location>
        <begin position="139"/>
        <end position="348"/>
    </location>
</feature>
<name>A0A1S3F3T1_DIPOR</name>
<dbReference type="GO" id="GO:0006487">
    <property type="term" value="P:protein N-linked glycosylation"/>
    <property type="evidence" value="ECO:0007669"/>
    <property type="project" value="TreeGrafter"/>
</dbReference>
<protein>
    <submittedName>
        <fullName evidence="3">Alpha-1,3-mannosyl-glycoprotein 4-beta-N-acetylglucosaminyltransferase-like protein MGAT4E</fullName>
    </submittedName>
</protein>
<dbReference type="AlphaFoldDB" id="A0A1S3F3T1"/>
<dbReference type="PANTHER" id="PTHR12062">
    <property type="entry name" value="N-ACETYLGLUCOSAMINYLTRANSFERASE VI"/>
    <property type="match status" value="1"/>
</dbReference>
<dbReference type="PANTHER" id="PTHR12062:SF11">
    <property type="entry name" value="ALPHA-1,3-MANNOSYL-GLYCOPROTEIN 4-BETA-N-ACETYLGLUCOSAMINYLTRANSFERASE-LIKE PROTEIN MGAT4E"/>
    <property type="match status" value="1"/>
</dbReference>
<keyword evidence="2" id="KW-1185">Reference proteome</keyword>
<dbReference type="Proteomes" id="UP000081671">
    <property type="component" value="Unplaced"/>
</dbReference>
<reference evidence="3" key="1">
    <citation type="submission" date="2025-08" db="UniProtKB">
        <authorList>
            <consortium name="RefSeq"/>
        </authorList>
    </citation>
    <scope>IDENTIFICATION</scope>
    <source>
        <tissue evidence="3">Kidney</tissue>
    </source>
</reference>
<accession>A0A1S3F3T1</accession>
<sequence>MAVFLDESRTKEAGDVSVSLSPVSLGGTGEEPYPKAAMTWYPNRHSFLTAVGFLLLWLFITLKLFDEIEHSQNLVIIKDQVATCTVVCKLGMEGGETYGMTLGHQFYSSVKRGAYFPFLSSQEDRYNSKKSLRPLEDWHTITLKYLRKNQKRRKTWLTVGISSVSQQNQGHLLDTLASLYRTCSPAEKKHLTVLLHLADANFTWLRQMVSHISRIYSSQILAGKLLVIHAPPDAYPTVDGTQNETSQGQFYSKQNTDHAFLMSFAQNLSPYFLLLEDNVFCAPNFVTHIYSTVATMKPNPWVLLEFSNMGLVGKLFHGRDLPFLAQFLLLFHKEKPLDRLILHFRTLLGQKTPLLYRPFLFYYRLYRHPFGDKNGMNIQENPYGPHILPAAVFTDMKVSDVHVPWEAYTLDESFFWTYNVSTGNHLTVLLNHPANLRRVQVITGAIVDGKYALRKGQVELGYHPDGMPRSCTDFVLLGRLQQGLIDREILGDSLGKHVSCVRVVANANQPGGLIIRHIYLWKENANERKRILNVNDKAV</sequence>
<dbReference type="RefSeq" id="XP_012870447.1">
    <property type="nucleotide sequence ID" value="XM_013014993.1"/>
</dbReference>
<dbReference type="KEGG" id="dord:105984717"/>
<dbReference type="InParanoid" id="A0A1S3F3T1"/>